<keyword evidence="3 6" id="KW-0560">Oxidoreductase</keyword>
<keyword evidence="2 4" id="KW-0862">Zinc</keyword>
<comment type="cofactor">
    <cofactor evidence="4">
        <name>Zn(2+)</name>
        <dbReference type="ChEBI" id="CHEBI:29105"/>
    </cofactor>
</comment>
<dbReference type="Gene3D" id="3.40.50.720">
    <property type="entry name" value="NAD(P)-binding Rossmann-like Domain"/>
    <property type="match status" value="1"/>
</dbReference>
<dbReference type="InterPro" id="IPR020843">
    <property type="entry name" value="ER"/>
</dbReference>
<reference evidence="6 7" key="1">
    <citation type="submission" date="2021-03" db="EMBL/GenBank/DDBJ databases">
        <title>Genomic Encyclopedia of Type Strains, Phase IV (KMG-IV): sequencing the most valuable type-strain genomes for metagenomic binning, comparative biology and taxonomic classification.</title>
        <authorList>
            <person name="Goeker M."/>
        </authorList>
    </citation>
    <scope>NUCLEOTIDE SEQUENCE [LARGE SCALE GENOMIC DNA]</scope>
    <source>
        <strain evidence="6 7">DSM 24738</strain>
    </source>
</reference>
<dbReference type="PANTHER" id="PTHR43401:SF2">
    <property type="entry name" value="L-THREONINE 3-DEHYDROGENASE"/>
    <property type="match status" value="1"/>
</dbReference>
<keyword evidence="1 4" id="KW-0479">Metal-binding</keyword>
<comment type="similarity">
    <text evidence="4">Belongs to the zinc-containing alcohol dehydrogenase family.</text>
</comment>
<dbReference type="PANTHER" id="PTHR43401">
    <property type="entry name" value="L-THREONINE 3-DEHYDROGENASE"/>
    <property type="match status" value="1"/>
</dbReference>
<evidence type="ECO:0000256" key="3">
    <source>
        <dbReference type="ARBA" id="ARBA00023002"/>
    </source>
</evidence>
<dbReference type="Proteomes" id="UP001519343">
    <property type="component" value="Unassembled WGS sequence"/>
</dbReference>
<evidence type="ECO:0000259" key="5">
    <source>
        <dbReference type="SMART" id="SM00829"/>
    </source>
</evidence>
<accession>A0ABS4GX02</accession>
<dbReference type="InterPro" id="IPR013149">
    <property type="entry name" value="ADH-like_C"/>
</dbReference>
<dbReference type="Pfam" id="PF00107">
    <property type="entry name" value="ADH_zinc_N"/>
    <property type="match status" value="1"/>
</dbReference>
<dbReference type="PROSITE" id="PS00059">
    <property type="entry name" value="ADH_ZINC"/>
    <property type="match status" value="1"/>
</dbReference>
<dbReference type="InterPro" id="IPR036291">
    <property type="entry name" value="NAD(P)-bd_dom_sf"/>
</dbReference>
<dbReference type="Gene3D" id="3.90.180.10">
    <property type="entry name" value="Medium-chain alcohol dehydrogenases, catalytic domain"/>
    <property type="match status" value="1"/>
</dbReference>
<gene>
    <name evidence="6" type="ORF">J2Z37_004587</name>
</gene>
<name>A0ABS4GX02_9BACL</name>
<feature type="domain" description="Enoyl reductase (ER)" evidence="5">
    <location>
        <begin position="12"/>
        <end position="338"/>
    </location>
</feature>
<evidence type="ECO:0000256" key="4">
    <source>
        <dbReference type="RuleBase" id="RU361277"/>
    </source>
</evidence>
<dbReference type="InterPro" id="IPR002328">
    <property type="entry name" value="ADH_Zn_CS"/>
</dbReference>
<comment type="caution">
    <text evidence="6">The sequence shown here is derived from an EMBL/GenBank/DDBJ whole genome shotgun (WGS) entry which is preliminary data.</text>
</comment>
<proteinExistence type="inferred from homology"/>
<dbReference type="EC" id="1.1.1.14" evidence="6"/>
<dbReference type="InterPro" id="IPR050129">
    <property type="entry name" value="Zn_alcohol_dh"/>
</dbReference>
<dbReference type="InterPro" id="IPR011032">
    <property type="entry name" value="GroES-like_sf"/>
</dbReference>
<dbReference type="InterPro" id="IPR013154">
    <property type="entry name" value="ADH-like_N"/>
</dbReference>
<dbReference type="RefSeq" id="WP_209812557.1">
    <property type="nucleotide sequence ID" value="NZ_JAGGKT010000023.1"/>
</dbReference>
<evidence type="ECO:0000256" key="2">
    <source>
        <dbReference type="ARBA" id="ARBA00022833"/>
    </source>
</evidence>
<sequence length="342" mass="37250">MKNMYQAAVVYGPGDIRLENLEHSTPAADEVKIQVFEANICPTDLRGYRGAKEIRHPERVGHEFAGYVTEVGSSVTRFKIGDRVTAMSWTACYRCEKCTRGKYSACPHRTLNMGAFGEYITVKEWVVYKLPEHLSFGVASCAEPLASVLKACTVISRVTLGDQVVVYGLGPMGILHLQVCKLLGATVIGIDLIPERLEIARKAGADAVINGNDVDVIKEVKELTGGGADVVIVAVGGAAEAPCTENALKMAAHGCRINIFTGTFPLRKMTIDPNLIHYGEYELSGTRSYNPKTFELALDLLAKGQINVDLVRTPTITLDDIKHGFDIHGTREAMKVAVTIRK</sequence>
<evidence type="ECO:0000313" key="6">
    <source>
        <dbReference type="EMBL" id="MBP1934567.1"/>
    </source>
</evidence>
<keyword evidence="7" id="KW-1185">Reference proteome</keyword>
<evidence type="ECO:0000313" key="7">
    <source>
        <dbReference type="Proteomes" id="UP001519343"/>
    </source>
</evidence>
<evidence type="ECO:0000256" key="1">
    <source>
        <dbReference type="ARBA" id="ARBA00022723"/>
    </source>
</evidence>
<dbReference type="GO" id="GO:0003939">
    <property type="term" value="F:L-iditol 2-dehydrogenase (NAD+) activity"/>
    <property type="evidence" value="ECO:0007669"/>
    <property type="project" value="UniProtKB-EC"/>
</dbReference>
<dbReference type="SUPFAM" id="SSF50129">
    <property type="entry name" value="GroES-like"/>
    <property type="match status" value="1"/>
</dbReference>
<dbReference type="SMART" id="SM00829">
    <property type="entry name" value="PKS_ER"/>
    <property type="match status" value="1"/>
</dbReference>
<dbReference type="Pfam" id="PF08240">
    <property type="entry name" value="ADH_N"/>
    <property type="match status" value="1"/>
</dbReference>
<dbReference type="SUPFAM" id="SSF51735">
    <property type="entry name" value="NAD(P)-binding Rossmann-fold domains"/>
    <property type="match status" value="1"/>
</dbReference>
<protein>
    <submittedName>
        <fullName evidence="6">L-iditol 2-dehydrogenase</fullName>
        <ecNumber evidence="6">1.1.1.14</ecNumber>
    </submittedName>
</protein>
<dbReference type="EMBL" id="JAGGKT010000023">
    <property type="protein sequence ID" value="MBP1934567.1"/>
    <property type="molecule type" value="Genomic_DNA"/>
</dbReference>
<organism evidence="6 7">
    <name type="scientific">Ammoniphilus resinae</name>
    <dbReference type="NCBI Taxonomy" id="861532"/>
    <lineage>
        <taxon>Bacteria</taxon>
        <taxon>Bacillati</taxon>
        <taxon>Bacillota</taxon>
        <taxon>Bacilli</taxon>
        <taxon>Bacillales</taxon>
        <taxon>Paenibacillaceae</taxon>
        <taxon>Aneurinibacillus group</taxon>
        <taxon>Ammoniphilus</taxon>
    </lineage>
</organism>